<dbReference type="AlphaFoldDB" id="A0A2S7I4F1"/>
<sequence>MAKVITFFTSIILIYIIYNYPVNKGYPLLGFLICLIVLSFSASKIYSDYKKMGDETFENVEKNTDKILKNNGIFEYKNDGFSIKQGNTLDFVKWIDVESISHFELKMLKKVSQNGIEIVTNKKIYKIHNNDEQTIGLEKFENEVNKNLSIEKLYDSEVLSDGSSKTLLYQKTLN</sequence>
<feature type="transmembrane region" description="Helical" evidence="1">
    <location>
        <begin position="5"/>
        <end position="22"/>
    </location>
</feature>
<dbReference type="RefSeq" id="WP_104793736.1">
    <property type="nucleotide sequence ID" value="NZ_PTPZ01000004.1"/>
</dbReference>
<keyword evidence="1" id="KW-1133">Transmembrane helix</keyword>
<keyword evidence="1" id="KW-0812">Transmembrane</keyword>
<reference evidence="2 3" key="1">
    <citation type="submission" date="2018-02" db="EMBL/GenBank/DDBJ databases">
        <title>Draft genome sequence of bacterial isolates from marine environment.</title>
        <authorList>
            <person name="Singh S.K."/>
            <person name="Hill R."/>
            <person name="Major S."/>
            <person name="Cai H."/>
            <person name="Li Y."/>
        </authorList>
    </citation>
    <scope>NUCLEOTIDE SEQUENCE [LARGE SCALE GENOMIC DNA]</scope>
    <source>
        <strain evidence="2 3">IMET F</strain>
    </source>
</reference>
<dbReference type="Proteomes" id="UP000238565">
    <property type="component" value="Unassembled WGS sequence"/>
</dbReference>
<proteinExistence type="predicted"/>
<evidence type="ECO:0000256" key="1">
    <source>
        <dbReference type="SAM" id="Phobius"/>
    </source>
</evidence>
<keyword evidence="1" id="KW-0472">Membrane</keyword>
<organism evidence="2 3">
    <name type="scientific">Cloacibacterium normanense</name>
    <dbReference type="NCBI Taxonomy" id="237258"/>
    <lineage>
        <taxon>Bacteria</taxon>
        <taxon>Pseudomonadati</taxon>
        <taxon>Bacteroidota</taxon>
        <taxon>Flavobacteriia</taxon>
        <taxon>Flavobacteriales</taxon>
        <taxon>Weeksellaceae</taxon>
    </lineage>
</organism>
<dbReference type="EMBL" id="PTPZ01000004">
    <property type="protein sequence ID" value="PPZ91414.1"/>
    <property type="molecule type" value="Genomic_DNA"/>
</dbReference>
<comment type="caution">
    <text evidence="2">The sequence shown here is derived from an EMBL/GenBank/DDBJ whole genome shotgun (WGS) entry which is preliminary data.</text>
</comment>
<protein>
    <submittedName>
        <fullName evidence="2">Uncharacterized protein</fullName>
    </submittedName>
</protein>
<name>A0A2S7I4F1_9FLAO</name>
<evidence type="ECO:0000313" key="2">
    <source>
        <dbReference type="EMBL" id="PPZ91414.1"/>
    </source>
</evidence>
<accession>A0A2S7I4F1</accession>
<gene>
    <name evidence="2" type="ORF">C3729_08290</name>
</gene>
<evidence type="ECO:0000313" key="3">
    <source>
        <dbReference type="Proteomes" id="UP000238565"/>
    </source>
</evidence>
<feature type="transmembrane region" description="Helical" evidence="1">
    <location>
        <begin position="28"/>
        <end position="46"/>
    </location>
</feature>